<dbReference type="Pfam" id="PF00158">
    <property type="entry name" value="Sigma54_activat"/>
    <property type="match status" value="1"/>
</dbReference>
<dbReference type="PANTHER" id="PTHR32071">
    <property type="entry name" value="TRANSCRIPTIONAL REGULATORY PROTEIN"/>
    <property type="match status" value="1"/>
</dbReference>
<dbReference type="SUPFAM" id="SSF52540">
    <property type="entry name" value="P-loop containing nucleoside triphosphate hydrolases"/>
    <property type="match status" value="1"/>
</dbReference>
<reference evidence="9 10" key="1">
    <citation type="journal article" date="2012" name="Environ. Microbiol.">
        <title>The genome sequence of Desulfatibacillum alkenivorans AK-01: a blueprint for anaerobic alkane oxidation.</title>
        <authorList>
            <person name="Callaghan A.V."/>
            <person name="Morris B.E."/>
            <person name="Pereira I.A."/>
            <person name="McInerney M.J."/>
            <person name="Austin R.N."/>
            <person name="Groves J.T."/>
            <person name="Kukor J.J."/>
            <person name="Suflita J.M."/>
            <person name="Young L.Y."/>
            <person name="Zylstra G.J."/>
            <person name="Wawrik B."/>
        </authorList>
    </citation>
    <scope>NUCLEOTIDE SEQUENCE [LARGE SCALE GENOMIC DNA]</scope>
    <source>
        <strain evidence="9 10">AK-01</strain>
    </source>
</reference>
<dbReference type="CDD" id="cd00130">
    <property type="entry name" value="PAS"/>
    <property type="match status" value="1"/>
</dbReference>
<dbReference type="FunFam" id="3.40.50.300:FF:000006">
    <property type="entry name" value="DNA-binding transcriptional regulator NtrC"/>
    <property type="match status" value="1"/>
</dbReference>
<dbReference type="GO" id="GO:0006355">
    <property type="term" value="P:regulation of DNA-templated transcription"/>
    <property type="evidence" value="ECO:0007669"/>
    <property type="project" value="InterPro"/>
</dbReference>
<evidence type="ECO:0000313" key="10">
    <source>
        <dbReference type="Proteomes" id="UP000000739"/>
    </source>
</evidence>
<name>B8FDA2_DESAL</name>
<dbReference type="Pfam" id="PF13426">
    <property type="entry name" value="PAS_9"/>
    <property type="match status" value="1"/>
</dbReference>
<dbReference type="InterPro" id="IPR000014">
    <property type="entry name" value="PAS"/>
</dbReference>
<dbReference type="InterPro" id="IPR025943">
    <property type="entry name" value="Sigma_54_int_dom_ATP-bd_2"/>
</dbReference>
<sequence>MIHAQESFLRLVANPLILMDQGGNVHFMNDSAASMLASAGHAFAHKIDKIDYSFDPGSPGQSAGAAGKIQVGEKCWRASVFPFLLNDGQEGFLFLPEAEDILKLVDFDTFLNSIDAAIVITDQNGMLEHINDSLSRLLGVGVREWVGRNVQECIDQKVLTDSVSLKVLRAKKPISMNVSYGAGVTIHYKSVPIMDGHGEVRKVISTGRDVTRLINLEKDLSSSETLKDQYYQRLNTLEVLLGGERIVYSSEPMRKVVQVAIKAGKFDTPVFLWGESGVGKEMAARLIHQSGIRSPGPFVGVNCSAVPSELLESEFFGYADGAFTGARKGGQKGLFDEAEGGTLFLDEITELSLTMQSKLLRVIQEREFMRVGGRKRIRTDARIIASTNLSWEELTEGSGFRRDLFYRLSVIPIQIPPLRDRRDDILPLIRFFLTMLNQKYKTNIKIAHSLLPRLYNYDWPGNVRELKNVIERLIVVAGEDEVGEEEFELLNQLDVVKPSDLKEDVSVNRLMPLQEAREKLEQILFKRAYQEGGSIEKAAELLQINPSTIYRKIKKGRLQPP</sequence>
<keyword evidence="5" id="KW-0804">Transcription</keyword>
<evidence type="ECO:0000256" key="4">
    <source>
        <dbReference type="ARBA" id="ARBA00023125"/>
    </source>
</evidence>
<dbReference type="InterPro" id="IPR058031">
    <property type="entry name" value="AAA_lid_NorR"/>
</dbReference>
<evidence type="ECO:0000256" key="5">
    <source>
        <dbReference type="ARBA" id="ARBA00023163"/>
    </source>
</evidence>
<evidence type="ECO:0000259" key="7">
    <source>
        <dbReference type="PROSITE" id="PS50112"/>
    </source>
</evidence>
<dbReference type="PROSITE" id="PS50045">
    <property type="entry name" value="SIGMA54_INTERACT_4"/>
    <property type="match status" value="1"/>
</dbReference>
<dbReference type="Gene3D" id="3.30.450.20">
    <property type="entry name" value="PAS domain"/>
    <property type="match status" value="1"/>
</dbReference>
<evidence type="ECO:0000259" key="6">
    <source>
        <dbReference type="PROSITE" id="PS50045"/>
    </source>
</evidence>
<dbReference type="CDD" id="cd00009">
    <property type="entry name" value="AAA"/>
    <property type="match status" value="1"/>
</dbReference>
<feature type="domain" description="PAS" evidence="7">
    <location>
        <begin position="103"/>
        <end position="149"/>
    </location>
</feature>
<dbReference type="InterPro" id="IPR003593">
    <property type="entry name" value="AAA+_ATPase"/>
</dbReference>
<dbReference type="Gene3D" id="1.10.8.60">
    <property type="match status" value="1"/>
</dbReference>
<evidence type="ECO:0000256" key="1">
    <source>
        <dbReference type="ARBA" id="ARBA00022741"/>
    </source>
</evidence>
<dbReference type="Gene3D" id="3.40.50.300">
    <property type="entry name" value="P-loop containing nucleotide triphosphate hydrolases"/>
    <property type="match status" value="1"/>
</dbReference>
<dbReference type="Gene3D" id="1.10.10.60">
    <property type="entry name" value="Homeodomain-like"/>
    <property type="match status" value="1"/>
</dbReference>
<dbReference type="InterPro" id="IPR035965">
    <property type="entry name" value="PAS-like_dom_sf"/>
</dbReference>
<keyword evidence="3" id="KW-0805">Transcription regulation</keyword>
<dbReference type="PROSITE" id="PS50112">
    <property type="entry name" value="PAS"/>
    <property type="match status" value="1"/>
</dbReference>
<keyword evidence="4" id="KW-0238">DNA-binding</keyword>
<keyword evidence="10" id="KW-1185">Reference proteome</keyword>
<dbReference type="PROSITE" id="PS00688">
    <property type="entry name" value="SIGMA54_INTERACT_3"/>
    <property type="match status" value="1"/>
</dbReference>
<dbReference type="Pfam" id="PF25601">
    <property type="entry name" value="AAA_lid_14"/>
    <property type="match status" value="1"/>
</dbReference>
<feature type="domain" description="PAC" evidence="8">
    <location>
        <begin position="161"/>
        <end position="222"/>
    </location>
</feature>
<dbReference type="KEGG" id="dal:Dalk_4856"/>
<proteinExistence type="predicted"/>
<dbReference type="InterPro" id="IPR002078">
    <property type="entry name" value="Sigma_54_int"/>
</dbReference>
<evidence type="ECO:0000259" key="8">
    <source>
        <dbReference type="PROSITE" id="PS50113"/>
    </source>
</evidence>
<dbReference type="PROSITE" id="PS00676">
    <property type="entry name" value="SIGMA54_INTERACT_2"/>
    <property type="match status" value="1"/>
</dbReference>
<keyword evidence="2" id="KW-0067">ATP-binding</keyword>
<dbReference type="GO" id="GO:0043565">
    <property type="term" value="F:sequence-specific DNA binding"/>
    <property type="evidence" value="ECO:0007669"/>
    <property type="project" value="InterPro"/>
</dbReference>
<protein>
    <submittedName>
        <fullName evidence="9">PAS modulated sigma54 specific transcriptional regulator, Fis family</fullName>
    </submittedName>
</protein>
<keyword evidence="1" id="KW-0547">Nucleotide-binding</keyword>
<dbReference type="InterPro" id="IPR002197">
    <property type="entry name" value="HTH_Fis"/>
</dbReference>
<dbReference type="InterPro" id="IPR027417">
    <property type="entry name" value="P-loop_NTPase"/>
</dbReference>
<dbReference type="Proteomes" id="UP000000739">
    <property type="component" value="Chromosome"/>
</dbReference>
<dbReference type="AlphaFoldDB" id="B8FDA2"/>
<dbReference type="InterPro" id="IPR000700">
    <property type="entry name" value="PAS-assoc_C"/>
</dbReference>
<accession>B8FDA2</accession>
<evidence type="ECO:0000256" key="2">
    <source>
        <dbReference type="ARBA" id="ARBA00022840"/>
    </source>
</evidence>
<dbReference type="HOGENOM" id="CLU_000445_8_6_7"/>
<dbReference type="PROSITE" id="PS50113">
    <property type="entry name" value="PAC"/>
    <property type="match status" value="1"/>
</dbReference>
<dbReference type="NCBIfam" id="TIGR00229">
    <property type="entry name" value="sensory_box"/>
    <property type="match status" value="1"/>
</dbReference>
<dbReference type="EMBL" id="CP001322">
    <property type="protein sequence ID" value="ACL06533.1"/>
    <property type="molecule type" value="Genomic_DNA"/>
</dbReference>
<gene>
    <name evidence="9" type="ordered locus">Dalk_4856</name>
</gene>
<organism evidence="9 10">
    <name type="scientific">Desulfatibacillum aliphaticivorans</name>
    <dbReference type="NCBI Taxonomy" id="218208"/>
    <lineage>
        <taxon>Bacteria</taxon>
        <taxon>Pseudomonadati</taxon>
        <taxon>Thermodesulfobacteriota</taxon>
        <taxon>Desulfobacteria</taxon>
        <taxon>Desulfobacterales</taxon>
        <taxon>Desulfatibacillaceae</taxon>
        <taxon>Desulfatibacillum</taxon>
    </lineage>
</organism>
<feature type="domain" description="Sigma-54 factor interaction" evidence="6">
    <location>
        <begin position="246"/>
        <end position="475"/>
    </location>
</feature>
<dbReference type="InterPro" id="IPR009057">
    <property type="entry name" value="Homeodomain-like_sf"/>
</dbReference>
<dbReference type="GO" id="GO:0005524">
    <property type="term" value="F:ATP binding"/>
    <property type="evidence" value="ECO:0007669"/>
    <property type="project" value="UniProtKB-KW"/>
</dbReference>
<evidence type="ECO:0000313" key="9">
    <source>
        <dbReference type="EMBL" id="ACL06533.1"/>
    </source>
</evidence>
<evidence type="ECO:0000256" key="3">
    <source>
        <dbReference type="ARBA" id="ARBA00023015"/>
    </source>
</evidence>
<dbReference type="Pfam" id="PF02954">
    <property type="entry name" value="HTH_8"/>
    <property type="match status" value="1"/>
</dbReference>
<dbReference type="InterPro" id="IPR025944">
    <property type="entry name" value="Sigma_54_int_dom_CS"/>
</dbReference>
<dbReference type="eggNOG" id="COG3829">
    <property type="taxonomic scope" value="Bacteria"/>
</dbReference>
<dbReference type="SUPFAM" id="SSF55785">
    <property type="entry name" value="PYP-like sensor domain (PAS domain)"/>
    <property type="match status" value="1"/>
</dbReference>
<dbReference type="SUPFAM" id="SSF46689">
    <property type="entry name" value="Homeodomain-like"/>
    <property type="match status" value="1"/>
</dbReference>
<dbReference type="SMART" id="SM00382">
    <property type="entry name" value="AAA"/>
    <property type="match status" value="1"/>
</dbReference>